<dbReference type="InterPro" id="IPR052028">
    <property type="entry name" value="HipA_Ser/Thr_kinase"/>
</dbReference>
<dbReference type="RefSeq" id="WP_171380551.1">
    <property type="nucleotide sequence ID" value="NZ_PKQI01000004.1"/>
</dbReference>
<dbReference type="PANTHER" id="PTHR37419:SF1">
    <property type="entry name" value="SERINE_THREONINE-PROTEIN KINASE TOXIN HIPA"/>
    <property type="match status" value="1"/>
</dbReference>
<dbReference type="EMBL" id="PKQI01000004">
    <property type="protein sequence ID" value="NNV23564.1"/>
    <property type="molecule type" value="Genomic_DNA"/>
</dbReference>
<dbReference type="Pfam" id="PF13657">
    <property type="entry name" value="Couple_hipA"/>
    <property type="match status" value="1"/>
</dbReference>
<keyword evidence="2" id="KW-0808">Transferase</keyword>
<dbReference type="GO" id="GO:0005829">
    <property type="term" value="C:cytosol"/>
    <property type="evidence" value="ECO:0007669"/>
    <property type="project" value="TreeGrafter"/>
</dbReference>
<dbReference type="CDD" id="cd17808">
    <property type="entry name" value="HipA_Ec_like"/>
    <property type="match status" value="1"/>
</dbReference>
<proteinExistence type="inferred from homology"/>
<organism evidence="6 7">
    <name type="scientific">Brucella pseudogrignonensis</name>
    <dbReference type="NCBI Taxonomy" id="419475"/>
    <lineage>
        <taxon>Bacteria</taxon>
        <taxon>Pseudomonadati</taxon>
        <taxon>Pseudomonadota</taxon>
        <taxon>Alphaproteobacteria</taxon>
        <taxon>Hyphomicrobiales</taxon>
        <taxon>Brucellaceae</taxon>
        <taxon>Brucella/Ochrobactrum group</taxon>
        <taxon>Brucella</taxon>
    </lineage>
</organism>
<name>A0A7Y3WZS7_9HYPH</name>
<evidence type="ECO:0000259" key="4">
    <source>
        <dbReference type="Pfam" id="PF07804"/>
    </source>
</evidence>
<comment type="caution">
    <text evidence="6">The sequence shown here is derived from an EMBL/GenBank/DDBJ whole genome shotgun (WGS) entry which is preliminary data.</text>
</comment>
<dbReference type="GO" id="GO:0004674">
    <property type="term" value="F:protein serine/threonine kinase activity"/>
    <property type="evidence" value="ECO:0007669"/>
    <property type="project" value="TreeGrafter"/>
</dbReference>
<dbReference type="Pfam" id="PF07804">
    <property type="entry name" value="HipA_C"/>
    <property type="match status" value="1"/>
</dbReference>
<dbReference type="PANTHER" id="PTHR37419">
    <property type="entry name" value="SERINE/THREONINE-PROTEIN KINASE TOXIN HIPA"/>
    <property type="match status" value="1"/>
</dbReference>
<dbReference type="Proteomes" id="UP000526233">
    <property type="component" value="Unassembled WGS sequence"/>
</dbReference>
<gene>
    <name evidence="6" type="ORF">EHE22_24580</name>
</gene>
<accession>A0A7Y3WZS7</accession>
<comment type="similarity">
    <text evidence="1">Belongs to the HipA Ser/Thr kinase family.</text>
</comment>
<feature type="domain" description="HipA N-terminal subdomain 1" evidence="5">
    <location>
        <begin position="10"/>
        <end position="109"/>
    </location>
</feature>
<evidence type="ECO:0000256" key="3">
    <source>
        <dbReference type="ARBA" id="ARBA00022777"/>
    </source>
</evidence>
<feature type="domain" description="HipA-like C-terminal" evidence="4">
    <location>
        <begin position="154"/>
        <end position="394"/>
    </location>
</feature>
<reference evidence="6 7" key="1">
    <citation type="submission" date="2018-11" db="EMBL/GenBank/DDBJ databases">
        <title>Genome sequencing and analysis.</title>
        <authorList>
            <person name="Huang Y.-T."/>
        </authorList>
    </citation>
    <scope>NUCLEOTIDE SEQUENCE [LARGE SCALE GENOMIC DNA]</scope>
    <source>
        <strain evidence="6 7">SHIN</strain>
    </source>
</reference>
<evidence type="ECO:0000256" key="2">
    <source>
        <dbReference type="ARBA" id="ARBA00022679"/>
    </source>
</evidence>
<protein>
    <submittedName>
        <fullName evidence="6">Type II toxin-antitoxin system HipA family toxin</fullName>
    </submittedName>
</protein>
<dbReference type="InterPro" id="IPR012893">
    <property type="entry name" value="HipA-like_C"/>
</dbReference>
<dbReference type="InterPro" id="IPR017508">
    <property type="entry name" value="HipA_N1"/>
</dbReference>
<evidence type="ECO:0000259" key="5">
    <source>
        <dbReference type="Pfam" id="PF13657"/>
    </source>
</evidence>
<dbReference type="AlphaFoldDB" id="A0A7Y3WZS7"/>
<dbReference type="NCBIfam" id="TIGR03071">
    <property type="entry name" value="couple_hipA"/>
    <property type="match status" value="1"/>
</dbReference>
<sequence>MARTKRNPPLRVLLNGRDVGMLARASSGAIDFQYAQEWLEWDNAIPVSLSLPLREDRYIGAPVLAVLENLLPDNKAIRDRVAAKVQASGTDAYSLLSKIGADCVGALQFLPDNADVGKTGTIEGRPISDKEIAEKIADLKSSPLGMDENDDFRISIAGAQEKTALLYHEGKWQVPLGTTPTTHIIKPQIGQIPNGIDLSNSVENEYLCMKLCKAFGLDVANVEIVDFAGTKALAVERFDRIWTRDGRLLRRPQEDMCQALSVPPNLKYQADGGPDNQAIMQLLKGSDKPQDDQLAYLKAQLIFWLLGATDGHAKNFSVFLTPGMRYTLTPLYDILTAQPSIDSNQVSTKKFKLAMSVGDNNHYKISDITPRHFIQTADRCKFDQSKLIAELEQLLALGEKTAQSTISGLAHKLPDQLTDSVLACIVARIRSISLWAQNQGKSDTQS</sequence>
<evidence type="ECO:0000256" key="1">
    <source>
        <dbReference type="ARBA" id="ARBA00010164"/>
    </source>
</evidence>
<evidence type="ECO:0000313" key="7">
    <source>
        <dbReference type="Proteomes" id="UP000526233"/>
    </source>
</evidence>
<keyword evidence="3" id="KW-0418">Kinase</keyword>
<evidence type="ECO:0000313" key="6">
    <source>
        <dbReference type="EMBL" id="NNV23564.1"/>
    </source>
</evidence>